<dbReference type="PROSITE" id="PS50963">
    <property type="entry name" value="LINK_2"/>
    <property type="match status" value="1"/>
</dbReference>
<evidence type="ECO:0000256" key="2">
    <source>
        <dbReference type="ARBA" id="ARBA00022692"/>
    </source>
</evidence>
<dbReference type="Gene3D" id="3.10.100.10">
    <property type="entry name" value="Mannose-Binding Protein A, subunit A"/>
    <property type="match status" value="1"/>
</dbReference>
<feature type="region of interest" description="Disordered" evidence="10">
    <location>
        <begin position="409"/>
        <end position="438"/>
    </location>
</feature>
<dbReference type="RefSeq" id="XP_032815758.1">
    <property type="nucleotide sequence ID" value="XM_032959867.1"/>
</dbReference>
<organism evidence="14 15">
    <name type="scientific">Petromyzon marinus</name>
    <name type="common">Sea lamprey</name>
    <dbReference type="NCBI Taxonomy" id="7757"/>
    <lineage>
        <taxon>Eukaryota</taxon>
        <taxon>Metazoa</taxon>
        <taxon>Chordata</taxon>
        <taxon>Craniata</taxon>
        <taxon>Vertebrata</taxon>
        <taxon>Cyclostomata</taxon>
        <taxon>Hyperoartia</taxon>
        <taxon>Petromyzontiformes</taxon>
        <taxon>Petromyzontidae</taxon>
        <taxon>Petromyzon</taxon>
    </lineage>
</organism>
<dbReference type="Proteomes" id="UP001318040">
    <property type="component" value="Chromosome 24"/>
</dbReference>
<keyword evidence="14" id="KW-1185">Reference proteome</keyword>
<keyword evidence="6 9" id="KW-1015">Disulfide bond</keyword>
<feature type="compositionally biased region" description="Low complexity" evidence="10">
    <location>
        <begin position="159"/>
        <end position="176"/>
    </location>
</feature>
<dbReference type="InterPro" id="IPR000538">
    <property type="entry name" value="Link_dom"/>
</dbReference>
<dbReference type="InterPro" id="IPR016186">
    <property type="entry name" value="C-type_lectin-like/link_sf"/>
</dbReference>
<dbReference type="InterPro" id="IPR043210">
    <property type="entry name" value="CD44_antigen-like"/>
</dbReference>
<evidence type="ECO:0000256" key="9">
    <source>
        <dbReference type="PROSITE-ProRule" id="PRU00323"/>
    </source>
</evidence>
<evidence type="ECO:0000256" key="4">
    <source>
        <dbReference type="ARBA" id="ARBA00022989"/>
    </source>
</evidence>
<evidence type="ECO:0000256" key="5">
    <source>
        <dbReference type="ARBA" id="ARBA00023136"/>
    </source>
</evidence>
<reference evidence="15" key="1">
    <citation type="submission" date="2025-08" db="UniProtKB">
        <authorList>
            <consortium name="RefSeq"/>
        </authorList>
    </citation>
    <scope>IDENTIFICATION</scope>
    <source>
        <tissue evidence="15">Sperm</tissue>
    </source>
</reference>
<dbReference type="Pfam" id="PF00193">
    <property type="entry name" value="Xlink"/>
    <property type="match status" value="1"/>
</dbReference>
<dbReference type="PANTHER" id="PTHR10225">
    <property type="entry name" value="HYALURONAN RECEPTOR"/>
    <property type="match status" value="1"/>
</dbReference>
<feature type="compositionally biased region" description="Low complexity" evidence="10">
    <location>
        <begin position="216"/>
        <end position="226"/>
    </location>
</feature>
<dbReference type="GO" id="GO:0005886">
    <property type="term" value="C:plasma membrane"/>
    <property type="evidence" value="ECO:0007669"/>
    <property type="project" value="TreeGrafter"/>
</dbReference>
<dbReference type="InterPro" id="IPR016187">
    <property type="entry name" value="CTDL_fold"/>
</dbReference>
<evidence type="ECO:0000313" key="15">
    <source>
        <dbReference type="RefSeq" id="XP_032815758.1"/>
    </source>
</evidence>
<keyword evidence="3 12" id="KW-0732">Signal</keyword>
<feature type="transmembrane region" description="Helical" evidence="11">
    <location>
        <begin position="504"/>
        <end position="523"/>
    </location>
</feature>
<keyword evidence="7" id="KW-0675">Receptor</keyword>
<feature type="chain" id="PRO_5042564810" evidence="12">
    <location>
        <begin position="33"/>
        <end position="590"/>
    </location>
</feature>
<feature type="compositionally biased region" description="Low complexity" evidence="10">
    <location>
        <begin position="269"/>
        <end position="290"/>
    </location>
</feature>
<sequence length="590" mass="63776">MDRRPCSFQTLCSRLSFVLLFMMMVGPHGVHAQHGRSKFKSSPCRIFGVFHVEAVAGMNWFSFEDAEAACVSLGASLVTKDELVRAMKEGHFEACRYGWVKEKEVYLPRVTMHRKCGRSVLGLIQSGFTSGKKYDAFCFDRNEKRKNSCEKDRKRLTITTATRTPTRRSPTSPPRTSADRRTDSTATAKPEASTPSLQPNKTNNSSEKDSKTLNITTATTASTRRSPTFAPRTSADQRTDSTATAKPEASTPSLQPNQINNSSEKDSKTLTITTATTALTRRSPTSPPRMSADRRTDSMATAKPEASTPSLQPNKTNNSSKKDSKTLNITTATTTPTRSSPTSPPRTSADRHTDSTATAKPEASTPSLQPKSTVDSLAHGATNAIWTLTQVHLDDSGRLSTSRGFHVPSATPSVASDANPFSGDLEASGDAWENGSSFTDVPTNVEMAASSTQNLQTDTYASQGHFTVLDAALGHGSSGSGAQLLTTEGMKLEPSNTQDWKHPVLIILIFVAVVIATAAFCVLKCRRKKKTKRFPVETSIPLSIKVKVNAKAVDGGESEKQCMDGDVVVEVVGCRGEHASASYKEYVKGF</sequence>
<evidence type="ECO:0000256" key="3">
    <source>
        <dbReference type="ARBA" id="ARBA00022729"/>
    </source>
</evidence>
<keyword evidence="2 11" id="KW-0812">Transmembrane</keyword>
<gene>
    <name evidence="15" type="primary">LOC116945519</name>
</gene>
<dbReference type="PANTHER" id="PTHR10225:SF5">
    <property type="entry name" value="C-TYPE LECTIN DOMAIN-CONTAINING PROTEIN"/>
    <property type="match status" value="1"/>
</dbReference>
<evidence type="ECO:0000256" key="10">
    <source>
        <dbReference type="SAM" id="MobiDB-lite"/>
    </source>
</evidence>
<feature type="signal peptide" evidence="12">
    <location>
        <begin position="1"/>
        <end position="32"/>
    </location>
</feature>
<keyword evidence="4 11" id="KW-1133">Transmembrane helix</keyword>
<evidence type="ECO:0000256" key="7">
    <source>
        <dbReference type="ARBA" id="ARBA00023170"/>
    </source>
</evidence>
<name>A0AAJ7TD57_PETMA</name>
<keyword evidence="5 11" id="KW-0472">Membrane</keyword>
<feature type="disulfide bond" evidence="9">
    <location>
        <begin position="95"/>
        <end position="116"/>
    </location>
</feature>
<evidence type="ECO:0000256" key="12">
    <source>
        <dbReference type="SAM" id="SignalP"/>
    </source>
</evidence>
<keyword evidence="8" id="KW-0325">Glycoprotein</keyword>
<evidence type="ECO:0000256" key="1">
    <source>
        <dbReference type="ARBA" id="ARBA00004167"/>
    </source>
</evidence>
<feature type="domain" description="Link" evidence="13">
    <location>
        <begin position="48"/>
        <end position="140"/>
    </location>
</feature>
<feature type="compositionally biased region" description="Polar residues" evidence="10">
    <location>
        <begin position="364"/>
        <end position="375"/>
    </location>
</feature>
<comment type="caution">
    <text evidence="9">Lacks conserved residue(s) required for the propagation of feature annotation.</text>
</comment>
<feature type="compositionally biased region" description="Low complexity" evidence="10">
    <location>
        <begin position="326"/>
        <end position="347"/>
    </location>
</feature>
<evidence type="ECO:0000256" key="11">
    <source>
        <dbReference type="SAM" id="Phobius"/>
    </source>
</evidence>
<comment type="subcellular location">
    <subcellularLocation>
        <location evidence="1">Membrane</location>
        <topology evidence="1">Single-pass membrane protein</topology>
    </subcellularLocation>
</comment>
<dbReference type="GO" id="GO:0007155">
    <property type="term" value="P:cell adhesion"/>
    <property type="evidence" value="ECO:0007669"/>
    <property type="project" value="InterPro"/>
</dbReference>
<proteinExistence type="predicted"/>
<dbReference type="SUPFAM" id="SSF56436">
    <property type="entry name" value="C-type lectin-like"/>
    <property type="match status" value="1"/>
</dbReference>
<feature type="region of interest" description="Disordered" evidence="10">
    <location>
        <begin position="149"/>
        <end position="375"/>
    </location>
</feature>
<feature type="compositionally biased region" description="Polar residues" evidence="10">
    <location>
        <begin position="193"/>
        <end position="205"/>
    </location>
</feature>
<evidence type="ECO:0000259" key="13">
    <source>
        <dbReference type="PROSITE" id="PS50963"/>
    </source>
</evidence>
<evidence type="ECO:0000256" key="6">
    <source>
        <dbReference type="ARBA" id="ARBA00023157"/>
    </source>
</evidence>
<evidence type="ECO:0000313" key="14">
    <source>
        <dbReference type="Proteomes" id="UP001318040"/>
    </source>
</evidence>
<dbReference type="SMART" id="SM00445">
    <property type="entry name" value="LINK"/>
    <property type="match status" value="1"/>
</dbReference>
<dbReference type="GO" id="GO:0004888">
    <property type="term" value="F:transmembrane signaling receptor activity"/>
    <property type="evidence" value="ECO:0007669"/>
    <property type="project" value="TreeGrafter"/>
</dbReference>
<feature type="compositionally biased region" description="Polar residues" evidence="10">
    <location>
        <begin position="234"/>
        <end position="262"/>
    </location>
</feature>
<accession>A0AAJ7TD57</accession>
<evidence type="ECO:0000256" key="8">
    <source>
        <dbReference type="ARBA" id="ARBA00023180"/>
    </source>
</evidence>
<protein>
    <submittedName>
        <fullName evidence="15">Mucin-5AC-like isoform X2</fullName>
    </submittedName>
</protein>
<dbReference type="GO" id="GO:0005540">
    <property type="term" value="F:hyaluronic acid binding"/>
    <property type="evidence" value="ECO:0007669"/>
    <property type="project" value="InterPro"/>
</dbReference>
<dbReference type="AlphaFoldDB" id="A0AAJ7TD57"/>